<feature type="compositionally biased region" description="Polar residues" evidence="1">
    <location>
        <begin position="190"/>
        <end position="205"/>
    </location>
</feature>
<evidence type="ECO:0000313" key="3">
    <source>
        <dbReference type="Proteomes" id="UP000799777"/>
    </source>
</evidence>
<gene>
    <name evidence="2" type="ORF">EK21DRAFT_112785</name>
</gene>
<feature type="region of interest" description="Disordered" evidence="1">
    <location>
        <begin position="161"/>
        <end position="206"/>
    </location>
</feature>
<feature type="compositionally biased region" description="Low complexity" evidence="1">
    <location>
        <begin position="122"/>
        <end position="137"/>
    </location>
</feature>
<reference evidence="2" key="1">
    <citation type="journal article" date="2020" name="Stud. Mycol.">
        <title>101 Dothideomycetes genomes: a test case for predicting lifestyles and emergence of pathogens.</title>
        <authorList>
            <person name="Haridas S."/>
            <person name="Albert R."/>
            <person name="Binder M."/>
            <person name="Bloem J."/>
            <person name="Labutti K."/>
            <person name="Salamov A."/>
            <person name="Andreopoulos B."/>
            <person name="Baker S."/>
            <person name="Barry K."/>
            <person name="Bills G."/>
            <person name="Bluhm B."/>
            <person name="Cannon C."/>
            <person name="Castanera R."/>
            <person name="Culley D."/>
            <person name="Daum C."/>
            <person name="Ezra D."/>
            <person name="Gonzalez J."/>
            <person name="Henrissat B."/>
            <person name="Kuo A."/>
            <person name="Liang C."/>
            <person name="Lipzen A."/>
            <person name="Lutzoni F."/>
            <person name="Magnuson J."/>
            <person name="Mondo S."/>
            <person name="Nolan M."/>
            <person name="Ohm R."/>
            <person name="Pangilinan J."/>
            <person name="Park H.-J."/>
            <person name="Ramirez L."/>
            <person name="Alfaro M."/>
            <person name="Sun H."/>
            <person name="Tritt A."/>
            <person name="Yoshinaga Y."/>
            <person name="Zwiers L.-H."/>
            <person name="Turgeon B."/>
            <person name="Goodwin S."/>
            <person name="Spatafora J."/>
            <person name="Crous P."/>
            <person name="Grigoriev I."/>
        </authorList>
    </citation>
    <scope>NUCLEOTIDE SEQUENCE</scope>
    <source>
        <strain evidence="2">CBS 110217</strain>
    </source>
</reference>
<keyword evidence="3" id="KW-1185">Reference proteome</keyword>
<proteinExistence type="predicted"/>
<comment type="caution">
    <text evidence="2">The sequence shown here is derived from an EMBL/GenBank/DDBJ whole genome shotgun (WGS) entry which is preliminary data.</text>
</comment>
<protein>
    <submittedName>
        <fullName evidence="2">Uncharacterized protein</fullName>
    </submittedName>
</protein>
<dbReference type="Proteomes" id="UP000799777">
    <property type="component" value="Unassembled WGS sequence"/>
</dbReference>
<organism evidence="2 3">
    <name type="scientific">Setomelanomma holmii</name>
    <dbReference type="NCBI Taxonomy" id="210430"/>
    <lineage>
        <taxon>Eukaryota</taxon>
        <taxon>Fungi</taxon>
        <taxon>Dikarya</taxon>
        <taxon>Ascomycota</taxon>
        <taxon>Pezizomycotina</taxon>
        <taxon>Dothideomycetes</taxon>
        <taxon>Pleosporomycetidae</taxon>
        <taxon>Pleosporales</taxon>
        <taxon>Pleosporineae</taxon>
        <taxon>Phaeosphaeriaceae</taxon>
        <taxon>Setomelanomma</taxon>
    </lineage>
</organism>
<feature type="region of interest" description="Disordered" evidence="1">
    <location>
        <begin position="67"/>
        <end position="102"/>
    </location>
</feature>
<dbReference type="EMBL" id="ML978199">
    <property type="protein sequence ID" value="KAF2029575.1"/>
    <property type="molecule type" value="Genomic_DNA"/>
</dbReference>
<sequence>MPFRDHEWEDTQRDCSIFPAYTDYLYGLDLRPEVAAEPGLHPLLYLPHWSEPIRYTNSMPSRSMLYGRAPDAPHQMAAPDGSGPPLTGASKPSAVDLRSPPASSEMVKLISAELITPLPQSTRRPAANATPRRQPTASTETMREKLLNASQQRLATVNLVSESSSQRLLRNLKKQAQSSGSPELRRNPKRQATQPSLLRSSSATDVDSHLEYMTPHRPFMKSSPGLPTLPTSLSSLPEHPHCTEQMLLERVKTSDSAQDADSNDSSRLNIPFLRPGDLLADPCYAAAPRENLQTMNAQIGQYWHIAQNHPDALLRKQAMMEIQEASKRVYFMTQQWEQEAQMAVQARAQLMSPQLPQNYVHPPSLPKEYEGKGHGGRQYPVQLQVTPQHYPPQMSLPSPLEYQKQPVLHGLPLDQPFPPGDVRQRSVPHIIDCKVRANIEASIPNYLAANRLIEMPPTNDRMVAEQEQARTWQDHFRSQLPPEGQIYLDTLLAKVDATRQAASPLLQNLKRELQSPALRSQAHPPEQQVQHEALGMYIRSYLPKFFNALRIAQTSTNPSNIEAAPQQQLARVWMEKFKASLPPQGHQMMEEIVAQMLQAQKEGRDWRAEMGLGGGVG</sequence>
<feature type="compositionally biased region" description="Polar residues" evidence="1">
    <location>
        <begin position="161"/>
        <end position="181"/>
    </location>
</feature>
<name>A0A9P4H8B9_9PLEO</name>
<accession>A0A9P4H8B9</accession>
<evidence type="ECO:0000256" key="1">
    <source>
        <dbReference type="SAM" id="MobiDB-lite"/>
    </source>
</evidence>
<dbReference type="AlphaFoldDB" id="A0A9P4H8B9"/>
<evidence type="ECO:0000313" key="2">
    <source>
        <dbReference type="EMBL" id="KAF2029575.1"/>
    </source>
</evidence>
<feature type="region of interest" description="Disordered" evidence="1">
    <location>
        <begin position="115"/>
        <end position="140"/>
    </location>
</feature>
<dbReference type="OrthoDB" id="3784793at2759"/>